<reference evidence="3" key="1">
    <citation type="submission" date="2018-06" db="EMBL/GenBank/DDBJ databases">
        <title>Aestuariibacter litoralis strain KCTC 52945T.</title>
        <authorList>
            <person name="Li X."/>
            <person name="Salam N."/>
            <person name="Li J.-L."/>
            <person name="Chen Y.-M."/>
            <person name="Yang Z.-W."/>
            <person name="Zhang L.-Y."/>
            <person name="Han M.-X."/>
            <person name="Xiao M."/>
            <person name="Li W.-J."/>
        </authorList>
    </citation>
    <scope>NUCLEOTIDE SEQUENCE [LARGE SCALE GENOMIC DNA]</scope>
    <source>
        <strain evidence="3">KCTC 52945</strain>
    </source>
</reference>
<gene>
    <name evidence="2" type="ORF">DK847_04225</name>
</gene>
<protein>
    <recommendedName>
        <fullName evidence="4">DUF2147 domain-containing protein</fullName>
    </recommendedName>
</protein>
<dbReference type="EMBL" id="QKVK01000002">
    <property type="protein sequence ID" value="PZF77652.1"/>
    <property type="molecule type" value="Genomic_DNA"/>
</dbReference>
<feature type="signal peptide" evidence="1">
    <location>
        <begin position="1"/>
        <end position="19"/>
    </location>
</feature>
<proteinExistence type="predicted"/>
<evidence type="ECO:0000256" key="1">
    <source>
        <dbReference type="SAM" id="SignalP"/>
    </source>
</evidence>
<dbReference type="AlphaFoldDB" id="A0A2W2AVC3"/>
<evidence type="ECO:0008006" key="4">
    <source>
        <dbReference type="Google" id="ProtNLM"/>
    </source>
</evidence>
<keyword evidence="3" id="KW-1185">Reference proteome</keyword>
<dbReference type="RefSeq" id="WP_111196399.1">
    <property type="nucleotide sequence ID" value="NZ_QKVK01000002.1"/>
</dbReference>
<evidence type="ECO:0000313" key="3">
    <source>
        <dbReference type="Proteomes" id="UP000248795"/>
    </source>
</evidence>
<name>A0A2W2AVC3_9HYPH</name>
<keyword evidence="1" id="KW-0732">Signal</keyword>
<accession>A0A2W2AVC3</accession>
<comment type="caution">
    <text evidence="2">The sequence shown here is derived from an EMBL/GenBank/DDBJ whole genome shotgun (WGS) entry which is preliminary data.</text>
</comment>
<dbReference type="Proteomes" id="UP000248795">
    <property type="component" value="Unassembled WGS sequence"/>
</dbReference>
<feature type="chain" id="PRO_5016092451" description="DUF2147 domain-containing protein" evidence="1">
    <location>
        <begin position="20"/>
        <end position="130"/>
    </location>
</feature>
<evidence type="ECO:0000313" key="2">
    <source>
        <dbReference type="EMBL" id="PZF77652.1"/>
    </source>
</evidence>
<organism evidence="2 3">
    <name type="scientific">Aestuariivirga litoralis</name>
    <dbReference type="NCBI Taxonomy" id="2650924"/>
    <lineage>
        <taxon>Bacteria</taxon>
        <taxon>Pseudomonadati</taxon>
        <taxon>Pseudomonadota</taxon>
        <taxon>Alphaproteobacteria</taxon>
        <taxon>Hyphomicrobiales</taxon>
        <taxon>Aestuariivirgaceae</taxon>
        <taxon>Aestuariivirga</taxon>
    </lineage>
</organism>
<sequence>MRRAALVMAALVLATPASAVEFKESPYGFIAFTMPSNNVGCIYRDEEGTGLVLECDRAEPSYVRVRLFQDGKPKLYKDVADPSCCGAENDFPYGTSWRKGPFSCASTKAGLRCNNGEHGFSMSRSGVKTY</sequence>